<reference evidence="2 3" key="1">
    <citation type="submission" date="2015-09" db="EMBL/GenBank/DDBJ databases">
        <authorList>
            <consortium name="Pathogen Informatics"/>
        </authorList>
    </citation>
    <scope>NUCLEOTIDE SEQUENCE [LARGE SCALE GENOMIC DNA]</scope>
    <source>
        <strain evidence="2 3">2789STDY5834884</strain>
    </source>
</reference>
<dbReference type="AlphaFoldDB" id="A0A174NGZ0"/>
<accession>A0A174NGZ0</accession>
<feature type="signal peptide" evidence="1">
    <location>
        <begin position="1"/>
        <end position="27"/>
    </location>
</feature>
<keyword evidence="1" id="KW-0732">Signal</keyword>
<name>A0A174NGZ0_9FIRM</name>
<dbReference type="RefSeq" id="WP_015517026.1">
    <property type="nucleotide sequence ID" value="NZ_CZAJ01000052.1"/>
</dbReference>
<feature type="chain" id="PRO_5008029082" evidence="1">
    <location>
        <begin position="28"/>
        <end position="126"/>
    </location>
</feature>
<gene>
    <name evidence="2" type="ORF">ERS852497_02906</name>
</gene>
<evidence type="ECO:0000313" key="2">
    <source>
        <dbReference type="EMBL" id="CUP45235.1"/>
    </source>
</evidence>
<sequence>MIKLKKVTISLLMAVGLLGATPLTASAASVYNTEFGTLNYSLTRSGSTVTAKTSVTKTANKLITGVEIQVNATGETIAKANVTKSKARVNDIIRVTNCSSGTKLACFSSHEARGTGSVVRYLAEKF</sequence>
<dbReference type="EMBL" id="CZAJ01000052">
    <property type="protein sequence ID" value="CUP45235.1"/>
    <property type="molecule type" value="Genomic_DNA"/>
</dbReference>
<protein>
    <submittedName>
        <fullName evidence="2">Uncharacterized protein</fullName>
    </submittedName>
</protein>
<organism evidence="2 3">
    <name type="scientific">Agathobacter rectalis</name>
    <dbReference type="NCBI Taxonomy" id="39491"/>
    <lineage>
        <taxon>Bacteria</taxon>
        <taxon>Bacillati</taxon>
        <taxon>Bacillota</taxon>
        <taxon>Clostridia</taxon>
        <taxon>Lachnospirales</taxon>
        <taxon>Lachnospiraceae</taxon>
        <taxon>Agathobacter</taxon>
    </lineage>
</organism>
<dbReference type="Proteomes" id="UP000095602">
    <property type="component" value="Unassembled WGS sequence"/>
</dbReference>
<proteinExistence type="predicted"/>
<evidence type="ECO:0000313" key="3">
    <source>
        <dbReference type="Proteomes" id="UP000095602"/>
    </source>
</evidence>
<evidence type="ECO:0000256" key="1">
    <source>
        <dbReference type="SAM" id="SignalP"/>
    </source>
</evidence>